<dbReference type="Pfam" id="PF13432">
    <property type="entry name" value="TPR_16"/>
    <property type="match status" value="3"/>
</dbReference>
<dbReference type="Gene3D" id="1.25.40.10">
    <property type="entry name" value="Tetratricopeptide repeat domain"/>
    <property type="match status" value="5"/>
</dbReference>
<proteinExistence type="predicted"/>
<keyword evidence="3" id="KW-0732">Signal</keyword>
<dbReference type="EMBL" id="JACHGW010000001">
    <property type="protein sequence ID" value="MBB6049682.1"/>
    <property type="molecule type" value="Genomic_DNA"/>
</dbReference>
<reference evidence="4 5" key="1">
    <citation type="submission" date="2020-08" db="EMBL/GenBank/DDBJ databases">
        <title>Genomic Encyclopedia of Type Strains, Phase IV (KMG-IV): sequencing the most valuable type-strain genomes for metagenomic binning, comparative biology and taxonomic classification.</title>
        <authorList>
            <person name="Goeker M."/>
        </authorList>
    </citation>
    <scope>NUCLEOTIDE SEQUENCE [LARGE SCALE GENOMIC DNA]</scope>
    <source>
        <strain evidence="4 5">DSM 23562</strain>
    </source>
</reference>
<dbReference type="SMART" id="SM00028">
    <property type="entry name" value="TPR"/>
    <property type="match status" value="9"/>
</dbReference>
<dbReference type="InterPro" id="IPR011990">
    <property type="entry name" value="TPR-like_helical_dom_sf"/>
</dbReference>
<evidence type="ECO:0000256" key="3">
    <source>
        <dbReference type="SAM" id="SignalP"/>
    </source>
</evidence>
<dbReference type="PANTHER" id="PTHR44858:SF1">
    <property type="entry name" value="UDP-N-ACETYLGLUCOSAMINE--PEPTIDE N-ACETYLGLUCOSAMINYLTRANSFERASE SPINDLY-RELATED"/>
    <property type="match status" value="1"/>
</dbReference>
<evidence type="ECO:0000313" key="4">
    <source>
        <dbReference type="EMBL" id="MBB6049682.1"/>
    </source>
</evidence>
<organism evidence="4 5">
    <name type="scientific">Armatimonas rosea</name>
    <dbReference type="NCBI Taxonomy" id="685828"/>
    <lineage>
        <taxon>Bacteria</taxon>
        <taxon>Bacillati</taxon>
        <taxon>Armatimonadota</taxon>
        <taxon>Armatimonadia</taxon>
        <taxon>Armatimonadales</taxon>
        <taxon>Armatimonadaceae</taxon>
        <taxon>Armatimonas</taxon>
    </lineage>
</organism>
<dbReference type="Proteomes" id="UP000520814">
    <property type="component" value="Unassembled WGS sequence"/>
</dbReference>
<keyword evidence="1" id="KW-0677">Repeat</keyword>
<evidence type="ECO:0000313" key="5">
    <source>
        <dbReference type="Proteomes" id="UP000520814"/>
    </source>
</evidence>
<evidence type="ECO:0000256" key="1">
    <source>
        <dbReference type="ARBA" id="ARBA00022737"/>
    </source>
</evidence>
<name>A0A7W9W6L3_ARMRO</name>
<sequence length="574" mass="63092">MNRAFGLVFLATACVAHAPVFAQTRDALLQQADALTQKKSWTEAEALYQKAIAIDWKDPLPWSQRAASREAQGNWTGAIDDSSVALVRLAMQGAPVQARALVYLRRAECWRKKDEPLRAFVDAQAATTLDNKNARAWALCADLSYQLGGLELAKTFLQKATALDAALTRRFTAEEAQANAKRTPLFGAEGTDEALAKALAAHQQGRLDEAKAGYTEALTRNPLNVTAWANRALVLQAQNHDTEAIPDLSTAVTLAGMSGDAELLTRAVLNRYDAYLRRARAFERETDLDFAELLCGQLEKKDPTGTEVPLLRVRVCLGRLDRAGAIQALTHRETLIRLKGAVPNLLVRDQRLAETLVMRAKLFLRDDDPLKASVDAVLATALNPESGEAWLARADAYYALGQLDDAQAALREAERKVPEQAKNRRFDATIAALHAKAYLPIAHNDDAAGLALATDERAKASKALEEKHDDDALALFVRVSQRRPDQLPGWEGRTVAQFNLKHYDKALGDAIPLVSIALTKSSEKFQVPMLLLRARVYAALDRSQEARDDCQLALKLAPESKEAKELGEALRQKK</sequence>
<gene>
    <name evidence="4" type="ORF">HNQ39_001444</name>
</gene>
<keyword evidence="5" id="KW-1185">Reference proteome</keyword>
<evidence type="ECO:0000256" key="2">
    <source>
        <dbReference type="ARBA" id="ARBA00022803"/>
    </source>
</evidence>
<dbReference type="Pfam" id="PF13181">
    <property type="entry name" value="TPR_8"/>
    <property type="match status" value="1"/>
</dbReference>
<accession>A0A7W9W6L3</accession>
<keyword evidence="2" id="KW-0802">TPR repeat</keyword>
<protein>
    <submittedName>
        <fullName evidence="4">Tetratricopeptide (TPR) repeat protein</fullName>
    </submittedName>
</protein>
<feature type="chain" id="PRO_5031497573" evidence="3">
    <location>
        <begin position="23"/>
        <end position="574"/>
    </location>
</feature>
<dbReference type="AlphaFoldDB" id="A0A7W9W6L3"/>
<comment type="caution">
    <text evidence="4">The sequence shown here is derived from an EMBL/GenBank/DDBJ whole genome shotgun (WGS) entry which is preliminary data.</text>
</comment>
<dbReference type="PANTHER" id="PTHR44858">
    <property type="entry name" value="TETRATRICOPEPTIDE REPEAT PROTEIN 6"/>
    <property type="match status" value="1"/>
</dbReference>
<dbReference type="RefSeq" id="WP_184193278.1">
    <property type="nucleotide sequence ID" value="NZ_JACHGW010000001.1"/>
</dbReference>
<dbReference type="InterPro" id="IPR050498">
    <property type="entry name" value="Ycf3"/>
</dbReference>
<dbReference type="InterPro" id="IPR019734">
    <property type="entry name" value="TPR_rpt"/>
</dbReference>
<dbReference type="SUPFAM" id="SSF48452">
    <property type="entry name" value="TPR-like"/>
    <property type="match status" value="3"/>
</dbReference>
<feature type="signal peptide" evidence="3">
    <location>
        <begin position="1"/>
        <end position="22"/>
    </location>
</feature>